<evidence type="ECO:0000313" key="3">
    <source>
        <dbReference type="Proteomes" id="UP000515908"/>
    </source>
</evidence>
<gene>
    <name evidence="2" type="ORF">ADEAN_000140900</name>
</gene>
<organism evidence="2 3">
    <name type="scientific">Angomonas deanei</name>
    <dbReference type="NCBI Taxonomy" id="59799"/>
    <lineage>
        <taxon>Eukaryota</taxon>
        <taxon>Discoba</taxon>
        <taxon>Euglenozoa</taxon>
        <taxon>Kinetoplastea</taxon>
        <taxon>Metakinetoplastina</taxon>
        <taxon>Trypanosomatida</taxon>
        <taxon>Trypanosomatidae</taxon>
        <taxon>Strigomonadinae</taxon>
        <taxon>Angomonas</taxon>
    </lineage>
</organism>
<accession>A0A7G2C378</accession>
<proteinExistence type="predicted"/>
<reference evidence="2 3" key="1">
    <citation type="submission" date="2020-08" db="EMBL/GenBank/DDBJ databases">
        <authorList>
            <person name="Newling K."/>
            <person name="Davey J."/>
            <person name="Forrester S."/>
        </authorList>
    </citation>
    <scope>NUCLEOTIDE SEQUENCE [LARGE SCALE GENOMIC DNA]</scope>
    <source>
        <strain evidence="3">Crithidia deanei Carvalho (ATCC PRA-265)</strain>
    </source>
</reference>
<name>A0A7G2C378_9TRYP</name>
<evidence type="ECO:0000313" key="2">
    <source>
        <dbReference type="EMBL" id="CAD2213965.1"/>
    </source>
</evidence>
<keyword evidence="3" id="KW-1185">Reference proteome</keyword>
<protein>
    <submittedName>
        <fullName evidence="2">Uncharacterized protein</fullName>
    </submittedName>
</protein>
<dbReference type="AlphaFoldDB" id="A0A7G2C378"/>
<dbReference type="EMBL" id="LR877146">
    <property type="protein sequence ID" value="CAD2213965.1"/>
    <property type="molecule type" value="Genomic_DNA"/>
</dbReference>
<dbReference type="Proteomes" id="UP000515908">
    <property type="component" value="Chromosome 02"/>
</dbReference>
<feature type="region of interest" description="Disordered" evidence="1">
    <location>
        <begin position="57"/>
        <end position="79"/>
    </location>
</feature>
<sequence>MKLALPQITVDDDDLLSFKEEENDVSDNNRTNTMTQNTVNYVSCSISLPSFVNARFNENTSQGSSPSRVSPPLNVNTPRQRNSKYQHYHLQPMTAEVQLVLEDVGRQHSPNLKKDSPLLRGGPYGPKPGEYLTADVICGEYFDTLRVLVPRRVGKFSSVL</sequence>
<dbReference type="VEuPathDB" id="TriTrypDB:ADEAN_000140900"/>
<evidence type="ECO:0000256" key="1">
    <source>
        <dbReference type="SAM" id="MobiDB-lite"/>
    </source>
</evidence>